<sequence>MIIGYARVSTQDQNPQLQRDALEEAGCEQVFEERVTGTKRERPELQACLRTLRDGDTLVVWKLDRLARSLKDLVELIHELNERGVGFRSLTEAIDTTSAGGKLVFHIFGALAEFEHSLIRERTLAGLAAARARGRKGGRRPTLSAADVRKAAAMLADPEITKTDVAKHFGVSRVTLNASLEREGLAKAANHPKLEQFLAECDPDAPELEELRSWQNAPSVGREV</sequence>
<name>A0ABS9BB96_9GAMM</name>
<reference evidence="7 8" key="1">
    <citation type="journal article" date="2021" name="Front. Microbiol.">
        <title>Aerobic Denitrification and Heterotrophic Sulfur Oxidation in the Genus Halomonas Revealed by Six Novel Species Characterizations and Genome-Based Analysis.</title>
        <authorList>
            <person name="Wang L."/>
            <person name="Shao Z."/>
        </authorList>
    </citation>
    <scope>NUCLEOTIDE SEQUENCE [LARGE SCALE GENOMIC DNA]</scope>
    <source>
        <strain evidence="7 8">MCCC 1A05748</strain>
    </source>
</reference>
<feature type="domain" description="Resolvase/invertase-type recombinase catalytic" evidence="6">
    <location>
        <begin position="1"/>
        <end position="134"/>
    </location>
</feature>
<comment type="caution">
    <text evidence="7">The sequence shown here is derived from an EMBL/GenBank/DDBJ whole genome shotgun (WGS) entry which is preliminary data.</text>
</comment>
<evidence type="ECO:0000259" key="6">
    <source>
        <dbReference type="PROSITE" id="PS51736"/>
    </source>
</evidence>
<dbReference type="InterPro" id="IPR050639">
    <property type="entry name" value="SSR_resolvase"/>
</dbReference>
<keyword evidence="8" id="KW-1185">Reference proteome</keyword>
<dbReference type="Proteomes" id="UP001320154">
    <property type="component" value="Unassembled WGS sequence"/>
</dbReference>
<evidence type="ECO:0000256" key="5">
    <source>
        <dbReference type="PROSITE-ProRule" id="PRU10137"/>
    </source>
</evidence>
<dbReference type="PANTHER" id="PTHR30461">
    <property type="entry name" value="DNA-INVERTASE FROM LAMBDOID PROPHAGE"/>
    <property type="match status" value="1"/>
</dbReference>
<dbReference type="Gene3D" id="1.10.10.60">
    <property type="entry name" value="Homeodomain-like"/>
    <property type="match status" value="1"/>
</dbReference>
<protein>
    <submittedName>
        <fullName evidence="7">Recombinase family protein</fullName>
    </submittedName>
</protein>
<dbReference type="PROSITE" id="PS00398">
    <property type="entry name" value="RECOMBINASES_2"/>
    <property type="match status" value="1"/>
</dbReference>
<proteinExistence type="inferred from homology"/>
<evidence type="ECO:0000256" key="3">
    <source>
        <dbReference type="ARBA" id="ARBA00023125"/>
    </source>
</evidence>
<evidence type="ECO:0000256" key="1">
    <source>
        <dbReference type="ARBA" id="ARBA00009913"/>
    </source>
</evidence>
<feature type="active site" description="O-(5'-phospho-DNA)-serine intermediate" evidence="5">
    <location>
        <position position="9"/>
    </location>
</feature>
<evidence type="ECO:0000313" key="7">
    <source>
        <dbReference type="EMBL" id="MCE8049178.1"/>
    </source>
</evidence>
<dbReference type="InterPro" id="IPR036162">
    <property type="entry name" value="Resolvase-like_N_sf"/>
</dbReference>
<gene>
    <name evidence="7" type="ORF">HOP60_20920</name>
</gene>
<keyword evidence="4" id="KW-0233">DNA recombination</keyword>
<dbReference type="PROSITE" id="PS51736">
    <property type="entry name" value="RECOMBINASES_3"/>
    <property type="match status" value="1"/>
</dbReference>
<dbReference type="SMART" id="SM00857">
    <property type="entry name" value="Resolvase"/>
    <property type="match status" value="1"/>
</dbReference>
<dbReference type="InterPro" id="IPR006118">
    <property type="entry name" value="Recombinase_CS"/>
</dbReference>
<dbReference type="PROSITE" id="PS00397">
    <property type="entry name" value="RECOMBINASES_1"/>
    <property type="match status" value="1"/>
</dbReference>
<dbReference type="RefSeq" id="WP_234251636.1">
    <property type="nucleotide sequence ID" value="NZ_JABFTQ010000019.1"/>
</dbReference>
<evidence type="ECO:0000313" key="8">
    <source>
        <dbReference type="Proteomes" id="UP001320154"/>
    </source>
</evidence>
<dbReference type="Pfam" id="PF02796">
    <property type="entry name" value="HTH_7"/>
    <property type="match status" value="1"/>
</dbReference>
<dbReference type="InterPro" id="IPR006119">
    <property type="entry name" value="Resolv_N"/>
</dbReference>
<evidence type="ECO:0000256" key="2">
    <source>
        <dbReference type="ARBA" id="ARBA00022908"/>
    </source>
</evidence>
<dbReference type="InterPro" id="IPR006120">
    <property type="entry name" value="Resolvase_HTH_dom"/>
</dbReference>
<accession>A0ABS9BB96</accession>
<dbReference type="PANTHER" id="PTHR30461:SF2">
    <property type="entry name" value="SERINE RECOMBINASE PINE-RELATED"/>
    <property type="match status" value="1"/>
</dbReference>
<keyword evidence="3" id="KW-0238">DNA-binding</keyword>
<evidence type="ECO:0000256" key="4">
    <source>
        <dbReference type="ARBA" id="ARBA00023172"/>
    </source>
</evidence>
<dbReference type="Gene3D" id="3.40.50.1390">
    <property type="entry name" value="Resolvase, N-terminal catalytic domain"/>
    <property type="match status" value="1"/>
</dbReference>
<dbReference type="Pfam" id="PF00239">
    <property type="entry name" value="Resolvase"/>
    <property type="match status" value="1"/>
</dbReference>
<dbReference type="CDD" id="cd03768">
    <property type="entry name" value="SR_ResInv"/>
    <property type="match status" value="1"/>
</dbReference>
<dbReference type="SUPFAM" id="SSF53041">
    <property type="entry name" value="Resolvase-like"/>
    <property type="match status" value="1"/>
</dbReference>
<keyword evidence="2" id="KW-0229">DNA integration</keyword>
<comment type="similarity">
    <text evidence="1">Belongs to the site-specific recombinase resolvase family.</text>
</comment>
<dbReference type="EMBL" id="JABFTQ010000019">
    <property type="protein sequence ID" value="MCE8049178.1"/>
    <property type="molecule type" value="Genomic_DNA"/>
</dbReference>
<organism evidence="7 8">
    <name type="scientific">Billgrantia desiderata</name>
    <dbReference type="NCBI Taxonomy" id="52021"/>
    <lineage>
        <taxon>Bacteria</taxon>
        <taxon>Pseudomonadati</taxon>
        <taxon>Pseudomonadota</taxon>
        <taxon>Gammaproteobacteria</taxon>
        <taxon>Oceanospirillales</taxon>
        <taxon>Halomonadaceae</taxon>
        <taxon>Billgrantia</taxon>
    </lineage>
</organism>